<evidence type="ECO:0000313" key="2">
    <source>
        <dbReference type="EMBL" id="KAJ8943196.1"/>
    </source>
</evidence>
<organism evidence="2 3">
    <name type="scientific">Aromia moschata</name>
    <dbReference type="NCBI Taxonomy" id="1265417"/>
    <lineage>
        <taxon>Eukaryota</taxon>
        <taxon>Metazoa</taxon>
        <taxon>Ecdysozoa</taxon>
        <taxon>Arthropoda</taxon>
        <taxon>Hexapoda</taxon>
        <taxon>Insecta</taxon>
        <taxon>Pterygota</taxon>
        <taxon>Neoptera</taxon>
        <taxon>Endopterygota</taxon>
        <taxon>Coleoptera</taxon>
        <taxon>Polyphaga</taxon>
        <taxon>Cucujiformia</taxon>
        <taxon>Chrysomeloidea</taxon>
        <taxon>Cerambycidae</taxon>
        <taxon>Cerambycinae</taxon>
        <taxon>Callichromatini</taxon>
        <taxon>Aromia</taxon>
    </lineage>
</organism>
<dbReference type="InterPro" id="IPR015897">
    <property type="entry name" value="CHK_kinase-like"/>
</dbReference>
<keyword evidence="3" id="KW-1185">Reference proteome</keyword>
<dbReference type="AlphaFoldDB" id="A0AAV8XY25"/>
<sequence>MDDMEVLILNNLKKIGYELYDRVKPLNLSHQKAVLKEYGKLHAVSFALRDQHPDQFRTLINSKDFMRGFFALKGIQKSVQKAVNEAMDIFREKGDFTLAEKLERIFYKNPGELALDLFRMDKDNPEAVILHGDCWNNNFMYKYENHDRLSPSKVMILDWQLSAIRSPVFDLSYFIYATASSEGVEQFDELMELGSDPEKLFPFSALRTHWRKYALYGLIFTIFILKFGLCEKEDAPELADLAEDDDMGDFLNVTLKNKDLYYERLRPAISTRLRRHFEGEIWQKKSL</sequence>
<dbReference type="Proteomes" id="UP001162162">
    <property type="component" value="Unassembled WGS sequence"/>
</dbReference>
<dbReference type="InterPro" id="IPR004119">
    <property type="entry name" value="EcKL"/>
</dbReference>
<evidence type="ECO:0000313" key="3">
    <source>
        <dbReference type="Proteomes" id="UP001162162"/>
    </source>
</evidence>
<reference evidence="2" key="1">
    <citation type="journal article" date="2023" name="Insect Mol. Biol.">
        <title>Genome sequencing provides insights into the evolution of gene families encoding plant cell wall-degrading enzymes in longhorned beetles.</title>
        <authorList>
            <person name="Shin N.R."/>
            <person name="Okamura Y."/>
            <person name="Kirsch R."/>
            <person name="Pauchet Y."/>
        </authorList>
    </citation>
    <scope>NUCLEOTIDE SEQUENCE</scope>
    <source>
        <strain evidence="2">AMC_N1</strain>
    </source>
</reference>
<comment type="caution">
    <text evidence="2">The sequence shown here is derived from an EMBL/GenBank/DDBJ whole genome shotgun (WGS) entry which is preliminary data.</text>
</comment>
<dbReference type="PANTHER" id="PTHR11012:SF30">
    <property type="entry name" value="PROTEIN KINASE-LIKE DOMAIN-CONTAINING"/>
    <property type="match status" value="1"/>
</dbReference>
<dbReference type="Gene3D" id="3.90.1200.10">
    <property type="match status" value="1"/>
</dbReference>
<dbReference type="InterPro" id="IPR011009">
    <property type="entry name" value="Kinase-like_dom_sf"/>
</dbReference>
<gene>
    <name evidence="2" type="ORF">NQ318_000677</name>
</gene>
<dbReference type="Pfam" id="PF02958">
    <property type="entry name" value="EcKL"/>
    <property type="match status" value="1"/>
</dbReference>
<proteinExistence type="predicted"/>
<dbReference type="EMBL" id="JAPWTK010000297">
    <property type="protein sequence ID" value="KAJ8943196.1"/>
    <property type="molecule type" value="Genomic_DNA"/>
</dbReference>
<name>A0AAV8XY25_9CUCU</name>
<dbReference type="PANTHER" id="PTHR11012">
    <property type="entry name" value="PROTEIN KINASE-LIKE DOMAIN-CONTAINING"/>
    <property type="match status" value="1"/>
</dbReference>
<accession>A0AAV8XY25</accession>
<evidence type="ECO:0000259" key="1">
    <source>
        <dbReference type="SMART" id="SM00587"/>
    </source>
</evidence>
<dbReference type="SMART" id="SM00587">
    <property type="entry name" value="CHK"/>
    <property type="match status" value="1"/>
</dbReference>
<feature type="domain" description="CHK kinase-like" evidence="1">
    <location>
        <begin position="7"/>
        <end position="212"/>
    </location>
</feature>
<dbReference type="SUPFAM" id="SSF56112">
    <property type="entry name" value="Protein kinase-like (PK-like)"/>
    <property type="match status" value="1"/>
</dbReference>
<protein>
    <recommendedName>
        <fullName evidence="1">CHK kinase-like domain-containing protein</fullName>
    </recommendedName>
</protein>